<dbReference type="InParanoid" id="A0A1Q3CU16"/>
<dbReference type="PANTHER" id="PTHR37610">
    <property type="entry name" value="CCHC-TYPE DOMAIN-CONTAINING PROTEIN"/>
    <property type="match status" value="1"/>
</dbReference>
<name>A0A1Q3CU16_CEPFO</name>
<accession>A0A1Q3CU16</accession>
<evidence type="ECO:0000313" key="2">
    <source>
        <dbReference type="Proteomes" id="UP000187406"/>
    </source>
</evidence>
<reference evidence="2" key="1">
    <citation type="submission" date="2016-04" db="EMBL/GenBank/DDBJ databases">
        <title>Cephalotus genome sequencing.</title>
        <authorList>
            <person name="Fukushima K."/>
            <person name="Hasebe M."/>
            <person name="Fang X."/>
        </authorList>
    </citation>
    <scope>NUCLEOTIDE SEQUENCE [LARGE SCALE GENOMIC DNA]</scope>
    <source>
        <strain evidence="2">cv. St1</strain>
    </source>
</reference>
<dbReference type="AlphaFoldDB" id="A0A1Q3CU16"/>
<keyword evidence="2" id="KW-1185">Reference proteome</keyword>
<dbReference type="PANTHER" id="PTHR37610:SF40">
    <property type="entry name" value="OS01G0909600 PROTEIN"/>
    <property type="match status" value="1"/>
</dbReference>
<gene>
    <name evidence="1" type="ORF">CFOL_v3_27009</name>
</gene>
<sequence>TWLREDARIFGQLLNSMDNKIVDLVTHIDTVKDLWSYLSVLYSGHNNLSRIYDLSQQFYHVTRQERSLTQYFADFKRMYKELNSPLPITADVKQMQGQREQLAVISFLGGLGPEYESIQSQILGGMEVASLADTFSRVLRVSCETTQDFHVHGNLGDKSALATQSTRGSGRGGQSGSL</sequence>
<organism evidence="1 2">
    <name type="scientific">Cephalotus follicularis</name>
    <name type="common">Albany pitcher plant</name>
    <dbReference type="NCBI Taxonomy" id="3775"/>
    <lineage>
        <taxon>Eukaryota</taxon>
        <taxon>Viridiplantae</taxon>
        <taxon>Streptophyta</taxon>
        <taxon>Embryophyta</taxon>
        <taxon>Tracheophyta</taxon>
        <taxon>Spermatophyta</taxon>
        <taxon>Magnoliopsida</taxon>
        <taxon>eudicotyledons</taxon>
        <taxon>Gunneridae</taxon>
        <taxon>Pentapetalae</taxon>
        <taxon>rosids</taxon>
        <taxon>fabids</taxon>
        <taxon>Oxalidales</taxon>
        <taxon>Cephalotaceae</taxon>
        <taxon>Cephalotus</taxon>
    </lineage>
</organism>
<protein>
    <submittedName>
        <fullName evidence="1">UBN2_3 domain-containing protein</fullName>
    </submittedName>
</protein>
<dbReference type="Pfam" id="PF14223">
    <property type="entry name" value="Retrotran_gag_2"/>
    <property type="match status" value="1"/>
</dbReference>
<dbReference type="OrthoDB" id="1682119at2759"/>
<proteinExistence type="predicted"/>
<feature type="non-terminal residue" evidence="1">
    <location>
        <position position="1"/>
    </location>
</feature>
<evidence type="ECO:0000313" key="1">
    <source>
        <dbReference type="EMBL" id="GAV83563.1"/>
    </source>
</evidence>
<comment type="caution">
    <text evidence="1">The sequence shown here is derived from an EMBL/GenBank/DDBJ whole genome shotgun (WGS) entry which is preliminary data.</text>
</comment>
<dbReference type="Proteomes" id="UP000187406">
    <property type="component" value="Unassembled WGS sequence"/>
</dbReference>
<dbReference type="EMBL" id="BDDD01002926">
    <property type="protein sequence ID" value="GAV83563.1"/>
    <property type="molecule type" value="Genomic_DNA"/>
</dbReference>